<dbReference type="GeneID" id="37017013"/>
<feature type="compositionally biased region" description="Polar residues" evidence="1">
    <location>
        <begin position="205"/>
        <end position="214"/>
    </location>
</feature>
<keyword evidence="3" id="KW-1185">Reference proteome</keyword>
<feature type="compositionally biased region" description="Acidic residues" evidence="1">
    <location>
        <begin position="175"/>
        <end position="184"/>
    </location>
</feature>
<feature type="compositionally biased region" description="Gly residues" evidence="1">
    <location>
        <begin position="45"/>
        <end position="61"/>
    </location>
</feature>
<feature type="region of interest" description="Disordered" evidence="1">
    <location>
        <begin position="175"/>
        <end position="214"/>
    </location>
</feature>
<evidence type="ECO:0000256" key="1">
    <source>
        <dbReference type="SAM" id="MobiDB-lite"/>
    </source>
</evidence>
<sequence length="214" mass="21329">MSPPTLLMTSQGVTAKVRPYDGDDAASIIASVQHRTRSRSIANGSGFGAGGSFSAGGGGGEHSPIDERSEAPFASSSTSSATNAAALPGSGSPSRPGHRTSISNASASMDLAAHRRRPSVTASASLPAKPVAAAMFDAAQGGPSPARHLANAAAAERAAQAELAQMKVKAVEAAVQEEIEEQEEAEKNGNGNGEKGAGQHKGEQQESASASVGA</sequence>
<dbReference type="EMBL" id="KZ819331">
    <property type="protein sequence ID" value="PWN19586.1"/>
    <property type="molecule type" value="Genomic_DNA"/>
</dbReference>
<organism evidence="2 3">
    <name type="scientific">Pseudomicrostroma glucosiphilum</name>
    <dbReference type="NCBI Taxonomy" id="1684307"/>
    <lineage>
        <taxon>Eukaryota</taxon>
        <taxon>Fungi</taxon>
        <taxon>Dikarya</taxon>
        <taxon>Basidiomycota</taxon>
        <taxon>Ustilaginomycotina</taxon>
        <taxon>Exobasidiomycetes</taxon>
        <taxon>Microstromatales</taxon>
        <taxon>Microstromatales incertae sedis</taxon>
        <taxon>Pseudomicrostroma</taxon>
    </lineage>
</organism>
<feature type="compositionally biased region" description="Low complexity" evidence="1">
    <location>
        <begin position="74"/>
        <end position="86"/>
    </location>
</feature>
<accession>A0A316U2P1</accession>
<gene>
    <name evidence="2" type="ORF">BCV69DRAFT_43751</name>
</gene>
<dbReference type="AlphaFoldDB" id="A0A316U2P1"/>
<evidence type="ECO:0000313" key="2">
    <source>
        <dbReference type="EMBL" id="PWN19586.1"/>
    </source>
</evidence>
<name>A0A316U2P1_9BASI</name>
<reference evidence="2 3" key="1">
    <citation type="journal article" date="2018" name="Mol. Biol. Evol.">
        <title>Broad Genomic Sampling Reveals a Smut Pathogenic Ancestry of the Fungal Clade Ustilaginomycotina.</title>
        <authorList>
            <person name="Kijpornyongpan T."/>
            <person name="Mondo S.J."/>
            <person name="Barry K."/>
            <person name="Sandor L."/>
            <person name="Lee J."/>
            <person name="Lipzen A."/>
            <person name="Pangilinan J."/>
            <person name="LaButti K."/>
            <person name="Hainaut M."/>
            <person name="Henrissat B."/>
            <person name="Grigoriev I.V."/>
            <person name="Spatafora J.W."/>
            <person name="Aime M.C."/>
        </authorList>
    </citation>
    <scope>NUCLEOTIDE SEQUENCE [LARGE SCALE GENOMIC DNA]</scope>
    <source>
        <strain evidence="2 3">MCA 4718</strain>
    </source>
</reference>
<proteinExistence type="predicted"/>
<feature type="region of interest" description="Disordered" evidence="1">
    <location>
        <begin position="32"/>
        <end position="126"/>
    </location>
</feature>
<dbReference type="Proteomes" id="UP000245942">
    <property type="component" value="Unassembled WGS sequence"/>
</dbReference>
<dbReference type="RefSeq" id="XP_025346746.1">
    <property type="nucleotide sequence ID" value="XM_025495279.1"/>
</dbReference>
<evidence type="ECO:0000313" key="3">
    <source>
        <dbReference type="Proteomes" id="UP000245942"/>
    </source>
</evidence>
<protein>
    <submittedName>
        <fullName evidence="2">Uncharacterized protein</fullName>
    </submittedName>
</protein>